<dbReference type="EMBL" id="JBEZNA010000034">
    <property type="protein sequence ID" value="MEU9578798.1"/>
    <property type="molecule type" value="Genomic_DNA"/>
</dbReference>
<dbReference type="InterPro" id="IPR000571">
    <property type="entry name" value="Znf_CCCH"/>
</dbReference>
<gene>
    <name evidence="2" type="ORF">AB0D95_16300</name>
</gene>
<dbReference type="RefSeq" id="WP_359273163.1">
    <property type="nucleotide sequence ID" value="NZ_JBEZNA010000034.1"/>
</dbReference>
<proteinExistence type="predicted"/>
<sequence>MTDLERRAAAIFGKGDAGILWPYDVSGIDHTLARTDPAAYAQKLAVLTTKRYTIVEWAEHHGLKKSSVKCCPLWLTRTTSRRCRWDSDCQRRIHPDRPWLDHHIYWLKDGKPAAITSAPYEISTKDQERLAWWRQQHRTLRVDQDEGWYGYDTTQIVMWNKAHISYVGPAKNIDRPETFLPRHD</sequence>
<name>A0ABV3ERF2_9ACTN</name>
<dbReference type="PROSITE" id="PS50103">
    <property type="entry name" value="ZF_C3H1"/>
    <property type="match status" value="1"/>
</dbReference>
<feature type="domain" description="C3H1-type" evidence="1">
    <location>
        <begin position="65"/>
        <end position="97"/>
    </location>
</feature>
<reference evidence="2 3" key="1">
    <citation type="submission" date="2024-06" db="EMBL/GenBank/DDBJ databases">
        <title>The Natural Products Discovery Center: Release of the First 8490 Sequenced Strains for Exploring Actinobacteria Biosynthetic Diversity.</title>
        <authorList>
            <person name="Kalkreuter E."/>
            <person name="Kautsar S.A."/>
            <person name="Yang D."/>
            <person name="Bader C.D."/>
            <person name="Teijaro C.N."/>
            <person name="Fluegel L."/>
            <person name="Davis C.M."/>
            <person name="Simpson J.R."/>
            <person name="Lauterbach L."/>
            <person name="Steele A.D."/>
            <person name="Gui C."/>
            <person name="Meng S."/>
            <person name="Li G."/>
            <person name="Viehrig K."/>
            <person name="Ye F."/>
            <person name="Su P."/>
            <person name="Kiefer A.F."/>
            <person name="Nichols A."/>
            <person name="Cepeda A.J."/>
            <person name="Yan W."/>
            <person name="Fan B."/>
            <person name="Jiang Y."/>
            <person name="Adhikari A."/>
            <person name="Zheng C.-J."/>
            <person name="Schuster L."/>
            <person name="Cowan T.M."/>
            <person name="Smanski M.J."/>
            <person name="Chevrette M.G."/>
            <person name="De Carvalho L.P.S."/>
            <person name="Shen B."/>
        </authorList>
    </citation>
    <scope>NUCLEOTIDE SEQUENCE [LARGE SCALE GENOMIC DNA]</scope>
    <source>
        <strain evidence="2 3">NPDC048117</strain>
    </source>
</reference>
<comment type="caution">
    <text evidence="2">The sequence shown here is derived from an EMBL/GenBank/DDBJ whole genome shotgun (WGS) entry which is preliminary data.</text>
</comment>
<evidence type="ECO:0000313" key="3">
    <source>
        <dbReference type="Proteomes" id="UP001551584"/>
    </source>
</evidence>
<keyword evidence="3" id="KW-1185">Reference proteome</keyword>
<evidence type="ECO:0000313" key="2">
    <source>
        <dbReference type="EMBL" id="MEU9578798.1"/>
    </source>
</evidence>
<protein>
    <recommendedName>
        <fullName evidence="1">C3H1-type domain-containing protein</fullName>
    </recommendedName>
</protein>
<accession>A0ABV3ERF2</accession>
<evidence type="ECO:0000259" key="1">
    <source>
        <dbReference type="PROSITE" id="PS50103"/>
    </source>
</evidence>
<dbReference type="Proteomes" id="UP001551584">
    <property type="component" value="Unassembled WGS sequence"/>
</dbReference>
<organism evidence="2 3">
    <name type="scientific">Streptomyces chilikensis</name>
    <dbReference type="NCBI Taxonomy" id="1194079"/>
    <lineage>
        <taxon>Bacteria</taxon>
        <taxon>Bacillati</taxon>
        <taxon>Actinomycetota</taxon>
        <taxon>Actinomycetes</taxon>
        <taxon>Kitasatosporales</taxon>
        <taxon>Streptomycetaceae</taxon>
        <taxon>Streptomyces</taxon>
    </lineage>
</organism>